<feature type="transmembrane region" description="Helical" evidence="1">
    <location>
        <begin position="84"/>
        <end position="105"/>
    </location>
</feature>
<feature type="transmembrane region" description="Helical" evidence="1">
    <location>
        <begin position="138"/>
        <end position="157"/>
    </location>
</feature>
<evidence type="ECO:0000313" key="3">
    <source>
        <dbReference type="Proteomes" id="UP001499930"/>
    </source>
</evidence>
<dbReference type="RefSeq" id="WP_344898057.1">
    <property type="nucleotide sequence ID" value="NZ_BAAAWD010000011.1"/>
</dbReference>
<evidence type="ECO:0000313" key="2">
    <source>
        <dbReference type="EMBL" id="GAA3014758.1"/>
    </source>
</evidence>
<keyword evidence="1" id="KW-1133">Transmembrane helix</keyword>
<dbReference type="EMBL" id="BAAAWD010000011">
    <property type="protein sequence ID" value="GAA3014758.1"/>
    <property type="molecule type" value="Genomic_DNA"/>
</dbReference>
<reference evidence="2 3" key="1">
    <citation type="journal article" date="2019" name="Int. J. Syst. Evol. Microbiol.">
        <title>The Global Catalogue of Microorganisms (GCM) 10K type strain sequencing project: providing services to taxonomists for standard genome sequencing and annotation.</title>
        <authorList>
            <consortium name="The Broad Institute Genomics Platform"/>
            <consortium name="The Broad Institute Genome Sequencing Center for Infectious Disease"/>
            <person name="Wu L."/>
            <person name="Ma J."/>
        </authorList>
    </citation>
    <scope>NUCLEOTIDE SEQUENCE [LARGE SCALE GENOMIC DNA]</scope>
    <source>
        <strain evidence="2 3">JCM 3106</strain>
    </source>
</reference>
<feature type="transmembrane region" description="Helical" evidence="1">
    <location>
        <begin position="53"/>
        <end position="72"/>
    </location>
</feature>
<comment type="caution">
    <text evidence="2">The sequence shown here is derived from an EMBL/GenBank/DDBJ whole genome shotgun (WGS) entry which is preliminary data.</text>
</comment>
<proteinExistence type="predicted"/>
<organism evidence="2 3">
    <name type="scientific">Streptosporangium longisporum</name>
    <dbReference type="NCBI Taxonomy" id="46187"/>
    <lineage>
        <taxon>Bacteria</taxon>
        <taxon>Bacillati</taxon>
        <taxon>Actinomycetota</taxon>
        <taxon>Actinomycetes</taxon>
        <taxon>Streptosporangiales</taxon>
        <taxon>Streptosporangiaceae</taxon>
        <taxon>Streptosporangium</taxon>
    </lineage>
</organism>
<feature type="transmembrane region" description="Helical" evidence="1">
    <location>
        <begin position="164"/>
        <end position="182"/>
    </location>
</feature>
<feature type="transmembrane region" description="Helical" evidence="1">
    <location>
        <begin position="12"/>
        <end position="41"/>
    </location>
</feature>
<dbReference type="Proteomes" id="UP001499930">
    <property type="component" value="Unassembled WGS sequence"/>
</dbReference>
<evidence type="ECO:0008006" key="4">
    <source>
        <dbReference type="Google" id="ProtNLM"/>
    </source>
</evidence>
<name>A0ABN3Y204_9ACTN</name>
<keyword evidence="3" id="KW-1185">Reference proteome</keyword>
<sequence>MRFPSRLLGAPLIYTAFMWAGFYVLVALITIGVAIFGTLRISGWEVATQIPRWLALFIGVSLIREFLPLYIAHGQTRREFGAQAAVTVVLYAPAFSALITLGYLLESLLYGLLGRPQTLTSVHLFSSPTQVPLIFTEYLVQGLTWMVAGVLMAAAFYRWQAAGMLSLPFGIALVVLGESAIGGNLRLPFFTSALDFDLAPSVPMALGVGLGCLLVGLALTWPIIRDVPLRNRVS</sequence>
<evidence type="ECO:0000256" key="1">
    <source>
        <dbReference type="SAM" id="Phobius"/>
    </source>
</evidence>
<gene>
    <name evidence="2" type="ORF">GCM10017559_42620</name>
</gene>
<keyword evidence="1" id="KW-0472">Membrane</keyword>
<protein>
    <recommendedName>
        <fullName evidence="4">ABC transporter permease</fullName>
    </recommendedName>
</protein>
<feature type="transmembrane region" description="Helical" evidence="1">
    <location>
        <begin position="202"/>
        <end position="224"/>
    </location>
</feature>
<accession>A0ABN3Y204</accession>
<keyword evidence="1" id="KW-0812">Transmembrane</keyword>